<feature type="binding site" evidence="9">
    <location>
        <position position="176"/>
    </location>
    <ligand>
        <name>substrate</name>
    </ligand>
</feature>
<comment type="caution">
    <text evidence="10">The sequence shown here is derived from an EMBL/GenBank/DDBJ whole genome shotgun (WGS) entry which is preliminary data.</text>
</comment>
<dbReference type="Pfam" id="PF02390">
    <property type="entry name" value="Methyltransf_4"/>
    <property type="match status" value="1"/>
</dbReference>
<comment type="pathway">
    <text evidence="7 9">tRNA modification; N(7)-methylguanine-tRNA biosynthesis.</text>
</comment>
<sequence>MAGQETVHSAGRAGHIRSFVRRQGRVSNAQQRYHEEMMASIGVPYRMARVDLDALFGRAAPRIVEIGFGMGETSAAIAAAHPENDYLGIEVHTPGVGSLCKLVAERGLQNLRIIQHDAVEVLRDMLEPASLAGVHLFFPDPWPKKRHQKRRLLQPVFLALLASRLQPGGYIHCATDWEDYAQQMLAVLMAEHLLENTASGYAPRPDYRPLTKFEQRGLRLGHGVWDLVFRRRQESLQTENNRQDQLA</sequence>
<evidence type="ECO:0000256" key="1">
    <source>
        <dbReference type="ARBA" id="ARBA00000142"/>
    </source>
</evidence>
<evidence type="ECO:0000256" key="4">
    <source>
        <dbReference type="ARBA" id="ARBA00022679"/>
    </source>
</evidence>
<dbReference type="Proteomes" id="UP000697998">
    <property type="component" value="Unassembled WGS sequence"/>
</dbReference>
<accession>A0A935PXV8</accession>
<gene>
    <name evidence="9 10" type="primary">trmB</name>
    <name evidence="10" type="ORF">IPJ27_04650</name>
</gene>
<dbReference type="PANTHER" id="PTHR23417:SF14">
    <property type="entry name" value="PENTACOTRIPEPTIDE-REPEAT REGION OF PRORP DOMAIN-CONTAINING PROTEIN"/>
    <property type="match status" value="1"/>
</dbReference>
<name>A0A935PXV8_9PROT</name>
<evidence type="ECO:0000256" key="8">
    <source>
        <dbReference type="ARBA" id="ARBA00060767"/>
    </source>
</evidence>
<evidence type="ECO:0000256" key="7">
    <source>
        <dbReference type="ARBA" id="ARBA00060552"/>
    </source>
</evidence>
<comment type="caution">
    <text evidence="9">Lacks conserved residue(s) required for the propagation of feature annotation.</text>
</comment>
<dbReference type="AlphaFoldDB" id="A0A935PXV8"/>
<dbReference type="CDD" id="cd02440">
    <property type="entry name" value="AdoMet_MTases"/>
    <property type="match status" value="1"/>
</dbReference>
<evidence type="ECO:0000313" key="10">
    <source>
        <dbReference type="EMBL" id="MBK7674096.1"/>
    </source>
</evidence>
<comment type="function">
    <text evidence="2 9">Catalyzes the formation of N(7)-methylguanine at position 46 (m7G46) in tRNA.</text>
</comment>
<feature type="binding site" evidence="9">
    <location>
        <position position="90"/>
    </location>
    <ligand>
        <name>S-adenosyl-L-methionine</name>
        <dbReference type="ChEBI" id="CHEBI:59789"/>
    </ligand>
</feature>
<dbReference type="GO" id="GO:0043527">
    <property type="term" value="C:tRNA methyltransferase complex"/>
    <property type="evidence" value="ECO:0007669"/>
    <property type="project" value="TreeGrafter"/>
</dbReference>
<dbReference type="HAMAP" id="MF_01057">
    <property type="entry name" value="tRNA_methyltr_TrmB"/>
    <property type="match status" value="1"/>
</dbReference>
<dbReference type="InterPro" id="IPR055361">
    <property type="entry name" value="tRNA_methyltr_TrmB_bact"/>
</dbReference>
<evidence type="ECO:0000256" key="6">
    <source>
        <dbReference type="ARBA" id="ARBA00022694"/>
    </source>
</evidence>
<evidence type="ECO:0000256" key="2">
    <source>
        <dbReference type="ARBA" id="ARBA00003015"/>
    </source>
</evidence>
<feature type="binding site" evidence="9">
    <location>
        <position position="144"/>
    </location>
    <ligand>
        <name>substrate</name>
    </ligand>
</feature>
<dbReference type="PANTHER" id="PTHR23417">
    <property type="entry name" value="3-DEOXY-D-MANNO-OCTULOSONIC-ACID TRANSFERASE/TRNA GUANINE-N 7 - -METHYLTRANSFERASE"/>
    <property type="match status" value="1"/>
</dbReference>
<evidence type="ECO:0000256" key="9">
    <source>
        <dbReference type="HAMAP-Rule" id="MF_01057"/>
    </source>
</evidence>
<dbReference type="EMBL" id="JADJMH010000002">
    <property type="protein sequence ID" value="MBK7674096.1"/>
    <property type="molecule type" value="Genomic_DNA"/>
</dbReference>
<dbReference type="InterPro" id="IPR029063">
    <property type="entry name" value="SAM-dependent_MTases_sf"/>
</dbReference>
<evidence type="ECO:0000256" key="5">
    <source>
        <dbReference type="ARBA" id="ARBA00022691"/>
    </source>
</evidence>
<dbReference type="FunFam" id="3.40.50.150:FF:000035">
    <property type="entry name" value="tRNA (guanine-N(7)-)-methyltransferase"/>
    <property type="match status" value="1"/>
</dbReference>
<feature type="binding site" evidence="9">
    <location>
        <position position="117"/>
    </location>
    <ligand>
        <name>S-adenosyl-L-methionine</name>
        <dbReference type="ChEBI" id="CHEBI:59789"/>
    </ligand>
</feature>
<dbReference type="GO" id="GO:0008176">
    <property type="term" value="F:tRNA (guanine(46)-N7)-methyltransferase activity"/>
    <property type="evidence" value="ECO:0007669"/>
    <property type="project" value="UniProtKB-UniRule"/>
</dbReference>
<dbReference type="EC" id="2.1.1.33" evidence="9"/>
<dbReference type="PROSITE" id="PS51625">
    <property type="entry name" value="SAM_MT_TRMB"/>
    <property type="match status" value="1"/>
</dbReference>
<feature type="binding site" evidence="9">
    <location>
        <position position="140"/>
    </location>
    <ligand>
        <name>S-adenosyl-L-methionine</name>
        <dbReference type="ChEBI" id="CHEBI:59789"/>
    </ligand>
</feature>
<keyword evidence="4 9" id="KW-0808">Transferase</keyword>
<proteinExistence type="inferred from homology"/>
<organism evidence="10 11">
    <name type="scientific">Candidatus Accumulibacter proximus</name>
    <dbReference type="NCBI Taxonomy" id="2954385"/>
    <lineage>
        <taxon>Bacteria</taxon>
        <taxon>Pseudomonadati</taxon>
        <taxon>Pseudomonadota</taxon>
        <taxon>Betaproteobacteria</taxon>
        <taxon>Candidatus Accumulibacter</taxon>
    </lineage>
</organism>
<dbReference type="NCBIfam" id="TIGR00091">
    <property type="entry name" value="tRNA (guanosine(46)-N7)-methyltransferase TrmB"/>
    <property type="match status" value="1"/>
</dbReference>
<keyword evidence="3 9" id="KW-0489">Methyltransferase</keyword>
<comment type="similarity">
    <text evidence="8 9">Belongs to the class I-like SAM-binding methyltransferase superfamily. TrmB family.</text>
</comment>
<keyword evidence="6 9" id="KW-0819">tRNA processing</keyword>
<protein>
    <recommendedName>
        <fullName evidence="9">tRNA (guanine-N(7)-)-methyltransferase</fullName>
        <ecNumber evidence="9">2.1.1.33</ecNumber>
    </recommendedName>
    <alternativeName>
        <fullName evidence="9">tRNA (guanine(46)-N(7))-methyltransferase</fullName>
    </alternativeName>
    <alternativeName>
        <fullName evidence="9">tRNA(m7G46)-methyltransferase</fullName>
    </alternativeName>
</protein>
<dbReference type="InterPro" id="IPR003358">
    <property type="entry name" value="tRNA_(Gua-N-7)_MeTrfase_Trmb"/>
</dbReference>
<evidence type="ECO:0000256" key="3">
    <source>
        <dbReference type="ARBA" id="ARBA00022603"/>
    </source>
</evidence>
<keyword evidence="5 9" id="KW-0949">S-adenosyl-L-methionine</keyword>
<dbReference type="Gene3D" id="3.40.50.150">
    <property type="entry name" value="Vaccinia Virus protein VP39"/>
    <property type="match status" value="1"/>
</dbReference>
<feature type="binding site" evidence="9">
    <location>
        <position position="65"/>
    </location>
    <ligand>
        <name>S-adenosyl-L-methionine</name>
        <dbReference type="ChEBI" id="CHEBI:59789"/>
    </ligand>
</feature>
<reference evidence="10 11" key="1">
    <citation type="submission" date="2020-10" db="EMBL/GenBank/DDBJ databases">
        <title>Connecting structure to function with the recovery of over 1000 high-quality activated sludge metagenome-assembled genomes encoding full-length rRNA genes using long-read sequencing.</title>
        <authorList>
            <person name="Singleton C.M."/>
            <person name="Petriglieri F."/>
            <person name="Kristensen J.M."/>
            <person name="Kirkegaard R.H."/>
            <person name="Michaelsen T.Y."/>
            <person name="Andersen M.H."/>
            <person name="Karst S.M."/>
            <person name="Dueholm M.S."/>
            <person name="Nielsen P.H."/>
            <person name="Albertsen M."/>
        </authorList>
    </citation>
    <scope>NUCLEOTIDE SEQUENCE [LARGE SCALE GENOMIC DNA]</scope>
    <source>
        <strain evidence="10">EsbW_18-Q3-R4-48_BATAC.285</strain>
    </source>
</reference>
<feature type="binding site" evidence="9">
    <location>
        <begin position="211"/>
        <end position="214"/>
    </location>
    <ligand>
        <name>substrate</name>
    </ligand>
</feature>
<dbReference type="SUPFAM" id="SSF53335">
    <property type="entry name" value="S-adenosyl-L-methionine-dependent methyltransferases"/>
    <property type="match status" value="1"/>
</dbReference>
<comment type="catalytic activity">
    <reaction evidence="1 9">
        <text>guanosine(46) in tRNA + S-adenosyl-L-methionine = N(7)-methylguanosine(46) in tRNA + S-adenosyl-L-homocysteine</text>
        <dbReference type="Rhea" id="RHEA:42708"/>
        <dbReference type="Rhea" id="RHEA-COMP:10188"/>
        <dbReference type="Rhea" id="RHEA-COMP:10189"/>
        <dbReference type="ChEBI" id="CHEBI:57856"/>
        <dbReference type="ChEBI" id="CHEBI:59789"/>
        <dbReference type="ChEBI" id="CHEBI:74269"/>
        <dbReference type="ChEBI" id="CHEBI:74480"/>
        <dbReference type="EC" id="2.1.1.33"/>
    </reaction>
</comment>
<evidence type="ECO:0000313" key="11">
    <source>
        <dbReference type="Proteomes" id="UP000697998"/>
    </source>
</evidence>